<dbReference type="HOGENOM" id="CLU_1001158_0_0_1"/>
<dbReference type="Proteomes" id="UP000016930">
    <property type="component" value="Unassembled WGS sequence"/>
</dbReference>
<keyword evidence="2" id="KW-1185">Reference proteome</keyword>
<evidence type="ECO:0000313" key="2">
    <source>
        <dbReference type="Proteomes" id="UP000016930"/>
    </source>
</evidence>
<dbReference type="EMBL" id="KB445800">
    <property type="protein sequence ID" value="EMD35269.1"/>
    <property type="molecule type" value="Genomic_DNA"/>
</dbReference>
<dbReference type="AlphaFoldDB" id="M2PGV2"/>
<organism evidence="1 2">
    <name type="scientific">Ceriporiopsis subvermispora (strain B)</name>
    <name type="common">White-rot fungus</name>
    <name type="synonym">Gelatoporia subvermispora</name>
    <dbReference type="NCBI Taxonomy" id="914234"/>
    <lineage>
        <taxon>Eukaryota</taxon>
        <taxon>Fungi</taxon>
        <taxon>Dikarya</taxon>
        <taxon>Basidiomycota</taxon>
        <taxon>Agaricomycotina</taxon>
        <taxon>Agaricomycetes</taxon>
        <taxon>Polyporales</taxon>
        <taxon>Gelatoporiaceae</taxon>
        <taxon>Gelatoporia</taxon>
    </lineage>
</organism>
<protein>
    <submittedName>
        <fullName evidence="1">Uncharacterized protein</fullName>
    </submittedName>
</protein>
<gene>
    <name evidence="1" type="ORF">CERSUDRAFT_96401</name>
</gene>
<accession>M2PGV2</accession>
<name>M2PGV2_CERS8</name>
<sequence length="278" mass="30646">MSPHSDLRCFGELAHIDVSAFTSMYSGWTVRFKAQGERVTNGGAPYKPLHDVERDVGMIPSLIPVLQAVIPRNQSQVASLWFTVLLRASVEQSSTVTPKYCHWAVWLKAQEENIRNAARRASPHTVWSGTRKLSAPRLLFLAFDFLPSLCAFALLFSTASIRVLEPMRALAYDPAPARSARTRRLFGKMHALCFTVCTAVPSRTSGQHASRRRLIMRDITRRGSSREALSAPPAGLCGGRAGVLGQSALHSSPTMLPRGFYKASAPDSWTASRFVCFL</sequence>
<proteinExistence type="predicted"/>
<reference evidence="1 2" key="1">
    <citation type="journal article" date="2012" name="Proc. Natl. Acad. Sci. U.S.A.">
        <title>Comparative genomics of Ceriporiopsis subvermispora and Phanerochaete chrysosporium provide insight into selective ligninolysis.</title>
        <authorList>
            <person name="Fernandez-Fueyo E."/>
            <person name="Ruiz-Duenas F.J."/>
            <person name="Ferreira P."/>
            <person name="Floudas D."/>
            <person name="Hibbett D.S."/>
            <person name="Canessa P."/>
            <person name="Larrondo L.F."/>
            <person name="James T.Y."/>
            <person name="Seelenfreund D."/>
            <person name="Lobos S."/>
            <person name="Polanco R."/>
            <person name="Tello M."/>
            <person name="Honda Y."/>
            <person name="Watanabe T."/>
            <person name="Watanabe T."/>
            <person name="Ryu J.S."/>
            <person name="Kubicek C.P."/>
            <person name="Schmoll M."/>
            <person name="Gaskell J."/>
            <person name="Hammel K.E."/>
            <person name="St John F.J."/>
            <person name="Vanden Wymelenberg A."/>
            <person name="Sabat G."/>
            <person name="Splinter BonDurant S."/>
            <person name="Syed K."/>
            <person name="Yadav J.S."/>
            <person name="Doddapaneni H."/>
            <person name="Subramanian V."/>
            <person name="Lavin J.L."/>
            <person name="Oguiza J.A."/>
            <person name="Perez G."/>
            <person name="Pisabarro A.G."/>
            <person name="Ramirez L."/>
            <person name="Santoyo F."/>
            <person name="Master E."/>
            <person name="Coutinho P.M."/>
            <person name="Henrissat B."/>
            <person name="Lombard V."/>
            <person name="Magnuson J.K."/>
            <person name="Kuees U."/>
            <person name="Hori C."/>
            <person name="Igarashi K."/>
            <person name="Samejima M."/>
            <person name="Held B.W."/>
            <person name="Barry K.W."/>
            <person name="LaButti K.M."/>
            <person name="Lapidus A."/>
            <person name="Lindquist E.A."/>
            <person name="Lucas S.M."/>
            <person name="Riley R."/>
            <person name="Salamov A.A."/>
            <person name="Hoffmeister D."/>
            <person name="Schwenk D."/>
            <person name="Hadar Y."/>
            <person name="Yarden O."/>
            <person name="de Vries R.P."/>
            <person name="Wiebenga A."/>
            <person name="Stenlid J."/>
            <person name="Eastwood D."/>
            <person name="Grigoriev I.V."/>
            <person name="Berka R.M."/>
            <person name="Blanchette R.A."/>
            <person name="Kersten P."/>
            <person name="Martinez A.T."/>
            <person name="Vicuna R."/>
            <person name="Cullen D."/>
        </authorList>
    </citation>
    <scope>NUCLEOTIDE SEQUENCE [LARGE SCALE GENOMIC DNA]</scope>
    <source>
        <strain evidence="1 2">B</strain>
    </source>
</reference>
<evidence type="ECO:0000313" key="1">
    <source>
        <dbReference type="EMBL" id="EMD35269.1"/>
    </source>
</evidence>